<evidence type="ECO:0000313" key="3">
    <source>
        <dbReference type="Proteomes" id="UP000177777"/>
    </source>
</evidence>
<evidence type="ECO:0000259" key="1">
    <source>
        <dbReference type="Pfam" id="PF00535"/>
    </source>
</evidence>
<feature type="domain" description="Glycosyltransferase 2-like" evidence="1">
    <location>
        <begin position="4"/>
        <end position="159"/>
    </location>
</feature>
<dbReference type="InterPro" id="IPR050256">
    <property type="entry name" value="Glycosyltransferase_2"/>
</dbReference>
<proteinExistence type="predicted"/>
<protein>
    <recommendedName>
        <fullName evidence="1">Glycosyltransferase 2-like domain-containing protein</fullName>
    </recommendedName>
</protein>
<dbReference type="Proteomes" id="UP000177777">
    <property type="component" value="Unassembled WGS sequence"/>
</dbReference>
<dbReference type="Pfam" id="PF00535">
    <property type="entry name" value="Glycos_transf_2"/>
    <property type="match status" value="1"/>
</dbReference>
<dbReference type="CDD" id="cd04179">
    <property type="entry name" value="DPM_DPG-synthase_like"/>
    <property type="match status" value="1"/>
</dbReference>
<dbReference type="InterPro" id="IPR001173">
    <property type="entry name" value="Glyco_trans_2-like"/>
</dbReference>
<dbReference type="InterPro" id="IPR029044">
    <property type="entry name" value="Nucleotide-diphossugar_trans"/>
</dbReference>
<gene>
    <name evidence="2" type="ORF">A3D42_01780</name>
</gene>
<accession>A0A1F6W7R7</accession>
<name>A0A1F6W7R7_9BACT</name>
<dbReference type="STRING" id="1801754.A3D42_01780"/>
<dbReference type="Gene3D" id="3.90.550.10">
    <property type="entry name" value="Spore Coat Polysaccharide Biosynthesis Protein SpsA, Chain A"/>
    <property type="match status" value="1"/>
</dbReference>
<reference evidence="2 3" key="1">
    <citation type="journal article" date="2016" name="Nat. Commun.">
        <title>Thousands of microbial genomes shed light on interconnected biogeochemical processes in an aquifer system.</title>
        <authorList>
            <person name="Anantharaman K."/>
            <person name="Brown C.T."/>
            <person name="Hug L.A."/>
            <person name="Sharon I."/>
            <person name="Castelle C.J."/>
            <person name="Probst A.J."/>
            <person name="Thomas B.C."/>
            <person name="Singh A."/>
            <person name="Wilkins M.J."/>
            <person name="Karaoz U."/>
            <person name="Brodie E.L."/>
            <person name="Williams K.H."/>
            <person name="Hubbard S.S."/>
            <person name="Banfield J.F."/>
        </authorList>
    </citation>
    <scope>NUCLEOTIDE SEQUENCE [LARGE SCALE GENOMIC DNA]</scope>
</reference>
<comment type="caution">
    <text evidence="2">The sequence shown here is derived from an EMBL/GenBank/DDBJ whole genome shotgun (WGS) entry which is preliminary data.</text>
</comment>
<dbReference type="AlphaFoldDB" id="A0A1F6W7R7"/>
<organism evidence="2 3">
    <name type="scientific">Candidatus Nomurabacteria bacterium RIFCSPHIGHO2_02_FULL_41_18</name>
    <dbReference type="NCBI Taxonomy" id="1801754"/>
    <lineage>
        <taxon>Bacteria</taxon>
        <taxon>Candidatus Nomuraibacteriota</taxon>
    </lineage>
</organism>
<dbReference type="SUPFAM" id="SSF53448">
    <property type="entry name" value="Nucleotide-diphospho-sugar transferases"/>
    <property type="match status" value="1"/>
</dbReference>
<evidence type="ECO:0000313" key="2">
    <source>
        <dbReference type="EMBL" id="OGI77990.1"/>
    </source>
</evidence>
<dbReference type="PANTHER" id="PTHR48090:SF7">
    <property type="entry name" value="RFBJ PROTEIN"/>
    <property type="match status" value="1"/>
</dbReference>
<sequence>MKLSVIIPCHNEEKYIEKVLTDVNSLELPCEKEIIAINDGSDDNTKALLKKLKGGINFKLLEHNKNLGKGTAIKTGLGITTGDLIIIQDADLEYDPADIPFLLKKMEGDVWAVYGNRGIKRWPKRGFHYMLGAKALTFLVNFIYRSNLHDVYTGYKLFNLNKTGKELFKNIKSSGFEFEAEITCKILEIQGKIIEVPINYTPRNKAEGKHIGLRDAFKGFFTIMRCFAEKK</sequence>
<dbReference type="EMBL" id="MFUE01000004">
    <property type="protein sequence ID" value="OGI77990.1"/>
    <property type="molecule type" value="Genomic_DNA"/>
</dbReference>
<dbReference type="PANTHER" id="PTHR48090">
    <property type="entry name" value="UNDECAPRENYL-PHOSPHATE 4-DEOXY-4-FORMAMIDO-L-ARABINOSE TRANSFERASE-RELATED"/>
    <property type="match status" value="1"/>
</dbReference>